<proteinExistence type="predicted"/>
<sequence length="51" mass="5701">MYGMYLSRYLIRARFACVYPAPLKTARKIIHQLAKGSGFGCLPGPSAGRRR</sequence>
<name>U7UWP6_9MICC</name>
<evidence type="ECO:0000313" key="1">
    <source>
        <dbReference type="EMBL" id="ERT63877.1"/>
    </source>
</evidence>
<reference evidence="1 2" key="1">
    <citation type="submission" date="2013-08" db="EMBL/GenBank/DDBJ databases">
        <authorList>
            <person name="Weinstock G."/>
            <person name="Sodergren E."/>
            <person name="Wylie T."/>
            <person name="Fulton L."/>
            <person name="Fulton R."/>
            <person name="Fronick C."/>
            <person name="O'Laughlin M."/>
            <person name="Godfrey J."/>
            <person name="Miner T."/>
            <person name="Herter B."/>
            <person name="Appelbaum E."/>
            <person name="Cordes M."/>
            <person name="Lek S."/>
            <person name="Wollam A."/>
            <person name="Pepin K.H."/>
            <person name="Palsikar V.B."/>
            <person name="Mitreva M."/>
            <person name="Wilson R.K."/>
        </authorList>
    </citation>
    <scope>NUCLEOTIDE SEQUENCE [LARGE SCALE GENOMIC DNA]</scope>
    <source>
        <strain evidence="1 2">F0184</strain>
    </source>
</reference>
<accession>U7UWP6</accession>
<evidence type="ECO:0000313" key="2">
    <source>
        <dbReference type="Proteomes" id="UP000017174"/>
    </source>
</evidence>
<organism evidence="1 2">
    <name type="scientific">Rothia aeria F0184</name>
    <dbReference type="NCBI Taxonomy" id="888019"/>
    <lineage>
        <taxon>Bacteria</taxon>
        <taxon>Bacillati</taxon>
        <taxon>Actinomycetota</taxon>
        <taxon>Actinomycetes</taxon>
        <taxon>Micrococcales</taxon>
        <taxon>Micrococcaceae</taxon>
        <taxon>Rothia</taxon>
    </lineage>
</organism>
<comment type="caution">
    <text evidence="1">The sequence shown here is derived from an EMBL/GenBank/DDBJ whole genome shotgun (WGS) entry which is preliminary data.</text>
</comment>
<protein>
    <submittedName>
        <fullName evidence="1">Uncharacterized protein</fullName>
    </submittedName>
</protein>
<dbReference type="HOGENOM" id="CLU_3103401_0_0_11"/>
<dbReference type="EMBL" id="AXZG01000070">
    <property type="protein sequence ID" value="ERT63877.1"/>
    <property type="molecule type" value="Genomic_DNA"/>
</dbReference>
<gene>
    <name evidence="1" type="ORF">HMPREF0742_02553</name>
</gene>
<dbReference type="AlphaFoldDB" id="U7UWP6"/>
<dbReference type="Proteomes" id="UP000017174">
    <property type="component" value="Unassembled WGS sequence"/>
</dbReference>